<dbReference type="NCBIfam" id="TIGR02607">
    <property type="entry name" value="antidote_HigA"/>
    <property type="match status" value="1"/>
</dbReference>
<gene>
    <name evidence="3" type="ORF">RV00_GL002264</name>
</gene>
<dbReference type="CDD" id="cd00093">
    <property type="entry name" value="HTH_XRE"/>
    <property type="match status" value="1"/>
</dbReference>
<evidence type="ECO:0000313" key="4">
    <source>
        <dbReference type="Proteomes" id="UP000183700"/>
    </source>
</evidence>
<dbReference type="Proteomes" id="UP000183700">
    <property type="component" value="Unassembled WGS sequence"/>
</dbReference>
<proteinExistence type="predicted"/>
<dbReference type="GO" id="GO:0003677">
    <property type="term" value="F:DNA binding"/>
    <property type="evidence" value="ECO:0007669"/>
    <property type="project" value="UniProtKB-KW"/>
</dbReference>
<dbReference type="SUPFAM" id="SSF47413">
    <property type="entry name" value="lambda repressor-like DNA-binding domains"/>
    <property type="match status" value="1"/>
</dbReference>
<dbReference type="PANTHER" id="PTHR36924">
    <property type="entry name" value="ANTITOXIN HIGA-1"/>
    <property type="match status" value="1"/>
</dbReference>
<dbReference type="Pfam" id="PF01381">
    <property type="entry name" value="HTH_3"/>
    <property type="match status" value="1"/>
</dbReference>
<dbReference type="InterPro" id="IPR013430">
    <property type="entry name" value="Toxin_antidote_HigA"/>
</dbReference>
<sequence length="355" mass="41068">MTAPGETLKETLANMDYTQVQLAERLDISYKHLSNIINGKAVITSELALKLDYILDIPSSFWNSLEKNYQEYIEEKKQEELLDGQVEWVSHFPYNELVKLGYVPKIRDAKEKVKQLLKFFGYSSFEIMKKNMDSDELLAGAFRLSVNQGEVNKYALKTWVQIGDNEIRKIDTKDFSKETALKSIEELRSLTLVTDPSIFIPRLKEVASSFGVAVVLVPEIKGSKVCGLTRWLSPYPKAAIQLSLRYKQNDHLWFTFFHELSHILFHNKKPFYTFVKAYKESEEEIFSDKWAADTLIPPQKLSVFLRKGTFTYESVRVFADNIGIHPGIVVGRLQKEKVIGFDKLNSLKVRYKWNE</sequence>
<keyword evidence="1" id="KW-0238">DNA-binding</keyword>
<reference evidence="3 4" key="1">
    <citation type="submission" date="2014-12" db="EMBL/GenBank/DDBJ databases">
        <title>Draft genome sequences of 29 type strains of Enterococci.</title>
        <authorList>
            <person name="Zhong Z."/>
            <person name="Sun Z."/>
            <person name="Liu W."/>
            <person name="Zhang W."/>
            <person name="Zhang H."/>
        </authorList>
    </citation>
    <scope>NUCLEOTIDE SEQUENCE [LARGE SCALE GENOMIC DNA]</scope>
    <source>
        <strain evidence="3 4">DSM 22802</strain>
    </source>
</reference>
<dbReference type="STRING" id="319970.RV00_GL002264"/>
<keyword evidence="4" id="KW-1185">Reference proteome</keyword>
<dbReference type="PANTHER" id="PTHR36924:SF1">
    <property type="entry name" value="ANTITOXIN HIGA-1"/>
    <property type="match status" value="1"/>
</dbReference>
<dbReference type="AlphaFoldDB" id="A0A1L8SVM9"/>
<dbReference type="InterPro" id="IPR001387">
    <property type="entry name" value="Cro/C1-type_HTH"/>
</dbReference>
<dbReference type="SMART" id="SM00530">
    <property type="entry name" value="HTH_XRE"/>
    <property type="match status" value="1"/>
</dbReference>
<evidence type="ECO:0000256" key="1">
    <source>
        <dbReference type="ARBA" id="ARBA00023125"/>
    </source>
</evidence>
<feature type="domain" description="HTH cro/C1-type" evidence="2">
    <location>
        <begin position="8"/>
        <end position="62"/>
    </location>
</feature>
<comment type="caution">
    <text evidence="3">The sequence shown here is derived from an EMBL/GenBank/DDBJ whole genome shotgun (WGS) entry which is preliminary data.</text>
</comment>
<dbReference type="InterPro" id="IPR010982">
    <property type="entry name" value="Lambda_DNA-bd_dom_sf"/>
</dbReference>
<evidence type="ECO:0000313" key="3">
    <source>
        <dbReference type="EMBL" id="OJG36120.1"/>
    </source>
</evidence>
<dbReference type="PROSITE" id="PS50943">
    <property type="entry name" value="HTH_CROC1"/>
    <property type="match status" value="1"/>
</dbReference>
<name>A0A1L8SVM9_9ENTE</name>
<accession>A0A1L8SVM9</accession>
<dbReference type="EMBL" id="JXKM01000004">
    <property type="protein sequence ID" value="OJG36120.1"/>
    <property type="molecule type" value="Genomic_DNA"/>
</dbReference>
<dbReference type="Gene3D" id="1.10.260.40">
    <property type="entry name" value="lambda repressor-like DNA-binding domains"/>
    <property type="match status" value="1"/>
</dbReference>
<protein>
    <submittedName>
        <fullName evidence="3">XRE family transcriptional regulator</fullName>
    </submittedName>
</protein>
<evidence type="ECO:0000259" key="2">
    <source>
        <dbReference type="PROSITE" id="PS50943"/>
    </source>
</evidence>
<organism evidence="3 4">
    <name type="scientific">Enterococcus devriesei</name>
    <dbReference type="NCBI Taxonomy" id="319970"/>
    <lineage>
        <taxon>Bacteria</taxon>
        <taxon>Bacillati</taxon>
        <taxon>Bacillota</taxon>
        <taxon>Bacilli</taxon>
        <taxon>Lactobacillales</taxon>
        <taxon>Enterococcaceae</taxon>
        <taxon>Enterococcus</taxon>
    </lineage>
</organism>